<name>A0A6G0VJS9_APHCR</name>
<dbReference type="AlphaFoldDB" id="A0A6G0VJS9"/>
<feature type="non-terminal residue" evidence="1">
    <location>
        <position position="60"/>
    </location>
</feature>
<dbReference type="Proteomes" id="UP000478052">
    <property type="component" value="Unassembled WGS sequence"/>
</dbReference>
<protein>
    <submittedName>
        <fullName evidence="1">Integrase catalytic domain-containing protein</fullName>
    </submittedName>
</protein>
<sequence length="60" mass="7089">MSTYMQNGCERNLTNCLDTYGFDPNYYFTAPGMSFDCMLKYTEVELELLSDYDKIMMIEQ</sequence>
<dbReference type="EMBL" id="VUJU01016414">
    <property type="protein sequence ID" value="KAF0688993.1"/>
    <property type="molecule type" value="Genomic_DNA"/>
</dbReference>
<comment type="caution">
    <text evidence="1">The sequence shown here is derived from an EMBL/GenBank/DDBJ whole genome shotgun (WGS) entry which is preliminary data.</text>
</comment>
<gene>
    <name evidence="1" type="ORF">FWK35_00029805</name>
</gene>
<proteinExistence type="predicted"/>
<organism evidence="1 2">
    <name type="scientific">Aphis craccivora</name>
    <name type="common">Cowpea aphid</name>
    <dbReference type="NCBI Taxonomy" id="307492"/>
    <lineage>
        <taxon>Eukaryota</taxon>
        <taxon>Metazoa</taxon>
        <taxon>Ecdysozoa</taxon>
        <taxon>Arthropoda</taxon>
        <taxon>Hexapoda</taxon>
        <taxon>Insecta</taxon>
        <taxon>Pterygota</taxon>
        <taxon>Neoptera</taxon>
        <taxon>Paraneoptera</taxon>
        <taxon>Hemiptera</taxon>
        <taxon>Sternorrhyncha</taxon>
        <taxon>Aphidomorpha</taxon>
        <taxon>Aphidoidea</taxon>
        <taxon>Aphididae</taxon>
        <taxon>Aphidini</taxon>
        <taxon>Aphis</taxon>
        <taxon>Aphis</taxon>
    </lineage>
</organism>
<dbReference type="OrthoDB" id="6619746at2759"/>
<evidence type="ECO:0000313" key="1">
    <source>
        <dbReference type="EMBL" id="KAF0688993.1"/>
    </source>
</evidence>
<evidence type="ECO:0000313" key="2">
    <source>
        <dbReference type="Proteomes" id="UP000478052"/>
    </source>
</evidence>
<accession>A0A6G0VJS9</accession>
<reference evidence="1 2" key="1">
    <citation type="submission" date="2019-08" db="EMBL/GenBank/DDBJ databases">
        <title>Whole genome of Aphis craccivora.</title>
        <authorList>
            <person name="Voronova N.V."/>
            <person name="Shulinski R.S."/>
            <person name="Bandarenka Y.V."/>
            <person name="Zhorov D.G."/>
            <person name="Warner D."/>
        </authorList>
    </citation>
    <scope>NUCLEOTIDE SEQUENCE [LARGE SCALE GENOMIC DNA]</scope>
    <source>
        <strain evidence="1">180601</strain>
        <tissue evidence="1">Whole Body</tissue>
    </source>
</reference>
<keyword evidence="2" id="KW-1185">Reference proteome</keyword>